<sequence length="152" mass="17384">MSLFNSQRRLIASLSVCAGIAVMIKKRAGYRTPVMLCERVERAVDAALSGLICTIETDRQLQKLEAAIIEFDKSMIVGREHQPSALLSFALGLLDEPIRMVTNPKRKRSLLRVESAIRRLLTHYDRRLDKFDCYAQAEKFQKEFDNLLRKTG</sequence>
<name>A0A2M7FE23_9BACT</name>
<protein>
    <submittedName>
        <fullName evidence="1">Uncharacterized protein</fullName>
    </submittedName>
</protein>
<dbReference type="EMBL" id="PFFD01000055">
    <property type="protein sequence ID" value="PIV87138.1"/>
    <property type="molecule type" value="Genomic_DNA"/>
</dbReference>
<evidence type="ECO:0000313" key="2">
    <source>
        <dbReference type="Proteomes" id="UP000228497"/>
    </source>
</evidence>
<proteinExistence type="predicted"/>
<dbReference type="AlphaFoldDB" id="A0A2M7FE23"/>
<comment type="caution">
    <text evidence="1">The sequence shown here is derived from an EMBL/GenBank/DDBJ whole genome shotgun (WGS) entry which is preliminary data.</text>
</comment>
<dbReference type="Proteomes" id="UP000228497">
    <property type="component" value="Unassembled WGS sequence"/>
</dbReference>
<reference evidence="2" key="1">
    <citation type="submission" date="2017-09" db="EMBL/GenBank/DDBJ databases">
        <title>Depth-based differentiation of microbial function through sediment-hosted aquifers and enrichment of novel symbionts in the deep terrestrial subsurface.</title>
        <authorList>
            <person name="Probst A.J."/>
            <person name="Ladd B."/>
            <person name="Jarett J.K."/>
            <person name="Geller-Mcgrath D.E."/>
            <person name="Sieber C.M.K."/>
            <person name="Emerson J.B."/>
            <person name="Anantharaman K."/>
            <person name="Thomas B.C."/>
            <person name="Malmstrom R."/>
            <person name="Stieglmeier M."/>
            <person name="Klingl A."/>
            <person name="Woyke T."/>
            <person name="Ryan C.M."/>
            <person name="Banfield J.F."/>
        </authorList>
    </citation>
    <scope>NUCLEOTIDE SEQUENCE [LARGE SCALE GENOMIC DNA]</scope>
</reference>
<accession>A0A2M7FE23</accession>
<organism evidence="1 2">
    <name type="scientific">Candidatus Kaiserbacteria bacterium CG17_big_fil_post_rev_8_21_14_2_50_51_7</name>
    <dbReference type="NCBI Taxonomy" id="1974613"/>
    <lineage>
        <taxon>Bacteria</taxon>
        <taxon>Candidatus Kaiseribacteriota</taxon>
    </lineage>
</organism>
<gene>
    <name evidence="1" type="ORF">COW49_01280</name>
</gene>
<evidence type="ECO:0000313" key="1">
    <source>
        <dbReference type="EMBL" id="PIV87138.1"/>
    </source>
</evidence>